<dbReference type="Proteomes" id="UP000014160">
    <property type="component" value="Unassembled WGS sequence"/>
</dbReference>
<evidence type="ECO:0000313" key="4">
    <source>
        <dbReference type="Proteomes" id="UP000013750"/>
    </source>
</evidence>
<dbReference type="EMBL" id="AJDQ01000008">
    <property type="protein sequence ID" value="EOI55451.1"/>
    <property type="molecule type" value="Genomic_DNA"/>
</dbReference>
<dbReference type="InterPro" id="IPR003779">
    <property type="entry name" value="CMD-like"/>
</dbReference>
<dbReference type="RefSeq" id="WP_010781032.1">
    <property type="nucleotide sequence ID" value="NZ_ASWH01000001.1"/>
</dbReference>
<dbReference type="OrthoDB" id="9802489at2"/>
<dbReference type="PANTHER" id="PTHR33570:SF2">
    <property type="entry name" value="CARBOXYMUCONOLACTONE DECARBOXYLASE-LIKE DOMAIN-CONTAINING PROTEIN"/>
    <property type="match status" value="1"/>
</dbReference>
<dbReference type="eggNOG" id="COG0599">
    <property type="taxonomic scope" value="Bacteria"/>
</dbReference>
<accession>R2VCU0</accession>
<gene>
    <name evidence="3" type="ORF">I592_01307</name>
    <name evidence="2" type="ORF">UKC_02659</name>
</gene>
<dbReference type="Gene3D" id="1.20.1290.10">
    <property type="entry name" value="AhpD-like"/>
    <property type="match status" value="1"/>
</dbReference>
<dbReference type="HOGENOM" id="CLU_070025_2_2_9"/>
<dbReference type="SUPFAM" id="SSF69118">
    <property type="entry name" value="AhpD-like"/>
    <property type="match status" value="1"/>
</dbReference>
<dbReference type="Proteomes" id="UP000013750">
    <property type="component" value="Unassembled WGS sequence"/>
</dbReference>
<dbReference type="PANTHER" id="PTHR33570">
    <property type="entry name" value="4-CARBOXYMUCONOLACTONE DECARBOXYLASE FAMILY PROTEIN"/>
    <property type="match status" value="1"/>
</dbReference>
<comment type="caution">
    <text evidence="2">The sequence shown here is derived from an EMBL/GenBank/DDBJ whole genome shotgun (WGS) entry which is preliminary data.</text>
</comment>
<dbReference type="GO" id="GO:0051920">
    <property type="term" value="F:peroxiredoxin activity"/>
    <property type="evidence" value="ECO:0007669"/>
    <property type="project" value="InterPro"/>
</dbReference>
<name>R2VCU0_9ENTE</name>
<keyword evidence="5" id="KW-1185">Reference proteome</keyword>
<evidence type="ECO:0000313" key="5">
    <source>
        <dbReference type="Proteomes" id="UP000014160"/>
    </source>
</evidence>
<proteinExistence type="predicted"/>
<dbReference type="InterPro" id="IPR052512">
    <property type="entry name" value="4CMD/NDH-1_regulator"/>
</dbReference>
<dbReference type="EMBL" id="ASWH01000001">
    <property type="protein sequence ID" value="EOW82006.1"/>
    <property type="molecule type" value="Genomic_DNA"/>
</dbReference>
<sequence>MDQEKYDLGFDTLNKLNPGTSEKVKNGLSEIAPDVADYIINFAFGDIYNRPHLDLKQRQVVTLTALLTQGDTDHQLFTHIKGARNFGWEEDEIIEMFIQTLPYVGFPRVLNAIETAKRAFKNS</sequence>
<feature type="domain" description="Carboxymuconolactone decarboxylase-like" evidence="1">
    <location>
        <begin position="33"/>
        <end position="117"/>
    </location>
</feature>
<reference evidence="2 4" key="1">
    <citation type="submission" date="2013-02" db="EMBL/GenBank/DDBJ databases">
        <title>The Genome Sequence of Enterococcus gilvus ATCC BAA-350.</title>
        <authorList>
            <consortium name="The Broad Institute Genome Sequencing Platform"/>
            <consortium name="The Broad Institute Genome Sequencing Center for Infectious Disease"/>
            <person name="Earl A.M."/>
            <person name="Gilmore M.S."/>
            <person name="Lebreton F."/>
            <person name="Walker B."/>
            <person name="Young S.K."/>
            <person name="Zeng Q."/>
            <person name="Gargeya S."/>
            <person name="Fitzgerald M."/>
            <person name="Haas B."/>
            <person name="Abouelleil A."/>
            <person name="Alvarado L."/>
            <person name="Arachchi H.M."/>
            <person name="Berlin A.M."/>
            <person name="Chapman S.B."/>
            <person name="Dewar J."/>
            <person name="Goldberg J."/>
            <person name="Griggs A."/>
            <person name="Gujja S."/>
            <person name="Hansen M."/>
            <person name="Howarth C."/>
            <person name="Imamovic A."/>
            <person name="Larimer J."/>
            <person name="McCowan C."/>
            <person name="Murphy C."/>
            <person name="Neiman D."/>
            <person name="Pearson M."/>
            <person name="Priest M."/>
            <person name="Roberts A."/>
            <person name="Saif S."/>
            <person name="Shea T."/>
            <person name="Sisk P."/>
            <person name="Sykes S."/>
            <person name="Wortman J."/>
            <person name="Nusbaum C."/>
            <person name="Birren B."/>
        </authorList>
    </citation>
    <scope>NUCLEOTIDE SEQUENCE [LARGE SCALE GENOMIC DNA]</scope>
    <source>
        <strain evidence="2 4">ATCC BAA-350</strain>
    </source>
</reference>
<organism evidence="2 4">
    <name type="scientific">Enterococcus gilvus ATCC BAA-350</name>
    <dbReference type="NCBI Taxonomy" id="1158614"/>
    <lineage>
        <taxon>Bacteria</taxon>
        <taxon>Bacillati</taxon>
        <taxon>Bacillota</taxon>
        <taxon>Bacilli</taxon>
        <taxon>Lactobacillales</taxon>
        <taxon>Enterococcaceae</taxon>
        <taxon>Enterococcus</taxon>
    </lineage>
</organism>
<dbReference type="PATRIC" id="fig|1158614.3.peg.2652"/>
<evidence type="ECO:0000259" key="1">
    <source>
        <dbReference type="Pfam" id="PF02627"/>
    </source>
</evidence>
<evidence type="ECO:0000313" key="2">
    <source>
        <dbReference type="EMBL" id="EOI55451.1"/>
    </source>
</evidence>
<dbReference type="InterPro" id="IPR029032">
    <property type="entry name" value="AhpD-like"/>
</dbReference>
<evidence type="ECO:0000313" key="3">
    <source>
        <dbReference type="EMBL" id="EOW82006.1"/>
    </source>
</evidence>
<dbReference type="Pfam" id="PF02627">
    <property type="entry name" value="CMD"/>
    <property type="match status" value="1"/>
</dbReference>
<protein>
    <recommendedName>
        <fullName evidence="1">Carboxymuconolactone decarboxylase-like domain-containing protein</fullName>
    </recommendedName>
</protein>
<dbReference type="AlphaFoldDB" id="R2VCU0"/>
<reference evidence="3 5" key="2">
    <citation type="submission" date="2013-03" db="EMBL/GenBank/DDBJ databases">
        <title>The Genome Sequence of Enterococcus gilvus ATCC BAA-350 (PacBio/Illumina hybrid assembly).</title>
        <authorList>
            <consortium name="The Broad Institute Genomics Platform"/>
            <consortium name="The Broad Institute Genome Sequencing Center for Infectious Disease"/>
            <person name="Earl A."/>
            <person name="Russ C."/>
            <person name="Gilmore M."/>
            <person name="Surin D."/>
            <person name="Walker B."/>
            <person name="Young S."/>
            <person name="Zeng Q."/>
            <person name="Gargeya S."/>
            <person name="Fitzgerald M."/>
            <person name="Haas B."/>
            <person name="Abouelleil A."/>
            <person name="Allen A.W."/>
            <person name="Alvarado L."/>
            <person name="Arachchi H.M."/>
            <person name="Berlin A.M."/>
            <person name="Chapman S.B."/>
            <person name="Gainer-Dewar J."/>
            <person name="Goldberg J."/>
            <person name="Griggs A."/>
            <person name="Gujja S."/>
            <person name="Hansen M."/>
            <person name="Howarth C."/>
            <person name="Imamovic A."/>
            <person name="Ireland A."/>
            <person name="Larimer J."/>
            <person name="McCowan C."/>
            <person name="Murphy C."/>
            <person name="Pearson M."/>
            <person name="Poon T.W."/>
            <person name="Priest M."/>
            <person name="Roberts A."/>
            <person name="Saif S."/>
            <person name="Shea T."/>
            <person name="Sisk P."/>
            <person name="Sykes S."/>
            <person name="Wortman J."/>
            <person name="Nusbaum C."/>
            <person name="Birren B."/>
        </authorList>
    </citation>
    <scope>NUCLEOTIDE SEQUENCE [LARGE SCALE GENOMIC DNA]</scope>
    <source>
        <strain evidence="3 5">ATCC BAA-350</strain>
    </source>
</reference>